<keyword evidence="1" id="KW-1133">Transmembrane helix</keyword>
<keyword evidence="1" id="KW-0472">Membrane</keyword>
<dbReference type="Proteomes" id="UP000410492">
    <property type="component" value="Unassembled WGS sequence"/>
</dbReference>
<organism evidence="2 3">
    <name type="scientific">Callosobruchus maculatus</name>
    <name type="common">Southern cowpea weevil</name>
    <name type="synonym">Pulse bruchid</name>
    <dbReference type="NCBI Taxonomy" id="64391"/>
    <lineage>
        <taxon>Eukaryota</taxon>
        <taxon>Metazoa</taxon>
        <taxon>Ecdysozoa</taxon>
        <taxon>Arthropoda</taxon>
        <taxon>Hexapoda</taxon>
        <taxon>Insecta</taxon>
        <taxon>Pterygota</taxon>
        <taxon>Neoptera</taxon>
        <taxon>Endopterygota</taxon>
        <taxon>Coleoptera</taxon>
        <taxon>Polyphaga</taxon>
        <taxon>Cucujiformia</taxon>
        <taxon>Chrysomeloidea</taxon>
        <taxon>Chrysomelidae</taxon>
        <taxon>Bruchinae</taxon>
        <taxon>Bruchini</taxon>
        <taxon>Callosobruchus</taxon>
    </lineage>
</organism>
<dbReference type="EMBL" id="CAACVG010010454">
    <property type="protein sequence ID" value="VEN55873.1"/>
    <property type="molecule type" value="Genomic_DNA"/>
</dbReference>
<evidence type="ECO:0000313" key="2">
    <source>
        <dbReference type="EMBL" id="VEN55873.1"/>
    </source>
</evidence>
<dbReference type="OrthoDB" id="6784484at2759"/>
<sequence length="144" mass="16495">MALPLWLTIFLIINAVISIIISVVWLCRKKKRILKFHKSANTDSTETKKLELKNGGIFITKILHHFENIPGRSESHLQDTASNDASKRFENAVLFIEADNQILRFQKEDLRRSAESLNTFYSVQPRSGSMGRKCSFESIISENI</sequence>
<feature type="transmembrane region" description="Helical" evidence="1">
    <location>
        <begin position="6"/>
        <end position="27"/>
    </location>
</feature>
<gene>
    <name evidence="2" type="ORF">CALMAC_LOCUS14933</name>
</gene>
<keyword evidence="1" id="KW-0812">Transmembrane</keyword>
<dbReference type="AlphaFoldDB" id="A0A653D7B1"/>
<proteinExistence type="predicted"/>
<evidence type="ECO:0000313" key="3">
    <source>
        <dbReference type="Proteomes" id="UP000410492"/>
    </source>
</evidence>
<reference evidence="2 3" key="1">
    <citation type="submission" date="2019-01" db="EMBL/GenBank/DDBJ databases">
        <authorList>
            <person name="Sayadi A."/>
        </authorList>
    </citation>
    <scope>NUCLEOTIDE SEQUENCE [LARGE SCALE GENOMIC DNA]</scope>
</reference>
<protein>
    <submittedName>
        <fullName evidence="2">Uncharacterized protein</fullName>
    </submittedName>
</protein>
<keyword evidence="3" id="KW-1185">Reference proteome</keyword>
<evidence type="ECO:0000256" key="1">
    <source>
        <dbReference type="SAM" id="Phobius"/>
    </source>
</evidence>
<name>A0A653D7B1_CALMS</name>
<accession>A0A653D7B1</accession>